<gene>
    <name evidence="2" type="ORF">MIND_00780200</name>
</gene>
<dbReference type="AlphaFoldDB" id="A0A8H6SMN1"/>
<feature type="compositionally biased region" description="Polar residues" evidence="1">
    <location>
        <begin position="366"/>
        <end position="382"/>
    </location>
</feature>
<feature type="region of interest" description="Disordered" evidence="1">
    <location>
        <begin position="350"/>
        <end position="411"/>
    </location>
</feature>
<dbReference type="GeneID" id="59347006"/>
<feature type="compositionally biased region" description="Polar residues" evidence="1">
    <location>
        <begin position="397"/>
        <end position="411"/>
    </location>
</feature>
<keyword evidence="3" id="KW-1185">Reference proteome</keyword>
<organism evidence="2 3">
    <name type="scientific">Mycena indigotica</name>
    <dbReference type="NCBI Taxonomy" id="2126181"/>
    <lineage>
        <taxon>Eukaryota</taxon>
        <taxon>Fungi</taxon>
        <taxon>Dikarya</taxon>
        <taxon>Basidiomycota</taxon>
        <taxon>Agaricomycotina</taxon>
        <taxon>Agaricomycetes</taxon>
        <taxon>Agaricomycetidae</taxon>
        <taxon>Agaricales</taxon>
        <taxon>Marasmiineae</taxon>
        <taxon>Mycenaceae</taxon>
        <taxon>Mycena</taxon>
    </lineage>
</organism>
<name>A0A8H6SMN1_9AGAR</name>
<dbReference type="EMBL" id="JACAZF010000006">
    <property type="protein sequence ID" value="KAF7302134.1"/>
    <property type="molecule type" value="Genomic_DNA"/>
</dbReference>
<evidence type="ECO:0000313" key="2">
    <source>
        <dbReference type="EMBL" id="KAF7302134.1"/>
    </source>
</evidence>
<dbReference type="Gene3D" id="3.80.10.10">
    <property type="entry name" value="Ribonuclease Inhibitor"/>
    <property type="match status" value="1"/>
</dbReference>
<feature type="region of interest" description="Disordered" evidence="1">
    <location>
        <begin position="291"/>
        <end position="318"/>
    </location>
</feature>
<evidence type="ECO:0000313" key="3">
    <source>
        <dbReference type="Proteomes" id="UP000636479"/>
    </source>
</evidence>
<protein>
    <submittedName>
        <fullName evidence="2">F-box domain-containing protein</fullName>
    </submittedName>
</protein>
<proteinExistence type="predicted"/>
<dbReference type="RefSeq" id="XP_037220134.1">
    <property type="nucleotide sequence ID" value="XM_037364490.1"/>
</dbReference>
<accession>A0A8H6SMN1</accession>
<sequence length="681" mass="75773">MARIVCREVEEPHALQARNLVDLNDDIFLSISELLHHKDSLLVSALCRRLRTALLPRIFRAVRWAPAVREFPPKKLWPFVRIFTFSGYSIRQFTPAMHQDFAAQIRTGFVDMKLLNTVILESNVRGGLWPELLDAFSVLSSPCHLALRSHWNTTLSDEEYLLLEPRRTPIPLGIFTFAFPFVYEPDGQQVARRPAWSLALELYNVHTILAAAANTLSFINLPGELLPAMHGATYSALTELVLHGLWPVFLPSTAIPAAEDGYLQITSTRLAEPVEEDALVSEAKSEAAVLAEPSSGSSGEVAPPVSPLLPPTTVDESTITSEVGASIPTSKEMSFTEVHDSSVATAVDTVASTSRKDSLIPLDTAPESTVNTSSPTSLSRPQPSIALLALGSPPSPSESDSFTRPTPYSSANSSSVMSILEAMPNLRILDMCLLHQKDDPKPIGGVICAPDAPPRAPATFLRHLTRFDVASLSQEDRVLEFLPSLEYLSLTRYPSELPRRTVRSRQTPSTLSAMLGQAAFPHLTTLKIWYAIVSFNDLRDEEALLDLLPKKNPSLQNLEVCRRWKNLVPELEGRWDPVPVAKGLISHLHDLQVFSFDPDPPERFGKRPFTHATPEYRQYLGRLRDMAEEIVGAALWLQEIALHCEYGINLDLYWQVWKVVPGVDGNIKLEDLPEQIYKYYD</sequence>
<reference evidence="2" key="1">
    <citation type="submission" date="2020-05" db="EMBL/GenBank/DDBJ databases">
        <title>Mycena genomes resolve the evolution of fungal bioluminescence.</title>
        <authorList>
            <person name="Tsai I.J."/>
        </authorList>
    </citation>
    <scope>NUCLEOTIDE SEQUENCE</scope>
    <source>
        <strain evidence="2">171206Taipei</strain>
    </source>
</reference>
<dbReference type="OrthoDB" id="2839919at2759"/>
<comment type="caution">
    <text evidence="2">The sequence shown here is derived from an EMBL/GenBank/DDBJ whole genome shotgun (WGS) entry which is preliminary data.</text>
</comment>
<evidence type="ECO:0000256" key="1">
    <source>
        <dbReference type="SAM" id="MobiDB-lite"/>
    </source>
</evidence>
<dbReference type="InterPro" id="IPR032675">
    <property type="entry name" value="LRR_dom_sf"/>
</dbReference>
<dbReference type="Proteomes" id="UP000636479">
    <property type="component" value="Unassembled WGS sequence"/>
</dbReference>